<dbReference type="GO" id="GO:0005576">
    <property type="term" value="C:extracellular region"/>
    <property type="evidence" value="ECO:0007669"/>
    <property type="project" value="UniProtKB-SubCell"/>
</dbReference>
<dbReference type="PANTHER" id="PTHR42792">
    <property type="entry name" value="FLAGELLIN"/>
    <property type="match status" value="1"/>
</dbReference>
<dbReference type="InterPro" id="IPR046358">
    <property type="entry name" value="Flagellin_C"/>
</dbReference>
<dbReference type="Proteomes" id="UP000739411">
    <property type="component" value="Unassembled WGS sequence"/>
</dbReference>
<dbReference type="AlphaFoldDB" id="A0A935JUD3"/>
<comment type="subcellular location">
    <subcellularLocation>
        <location evidence="3">Secreted</location>
    </subcellularLocation>
    <subcellularLocation>
        <location evidence="3">Bacterial flagellum</location>
    </subcellularLocation>
</comment>
<gene>
    <name evidence="6" type="ORF">IPJ38_01250</name>
</gene>
<dbReference type="InterPro" id="IPR001492">
    <property type="entry name" value="Flagellin"/>
</dbReference>
<organism evidence="6 7">
    <name type="scientific">Candidatus Dechloromonas phosphorivorans</name>
    <dbReference type="NCBI Taxonomy" id="2899244"/>
    <lineage>
        <taxon>Bacteria</taxon>
        <taxon>Pseudomonadati</taxon>
        <taxon>Pseudomonadota</taxon>
        <taxon>Betaproteobacteria</taxon>
        <taxon>Rhodocyclales</taxon>
        <taxon>Azonexaceae</taxon>
        <taxon>Dechloromonas</taxon>
    </lineage>
</organism>
<accession>A0A935JUD3</accession>
<dbReference type="Gene3D" id="6.10.280.190">
    <property type="match status" value="1"/>
</dbReference>
<comment type="caution">
    <text evidence="6">The sequence shown here is derived from an EMBL/GenBank/DDBJ whole genome shotgun (WGS) entry which is preliminary data.</text>
</comment>
<evidence type="ECO:0000313" key="7">
    <source>
        <dbReference type="Proteomes" id="UP000739411"/>
    </source>
</evidence>
<dbReference type="Pfam" id="PF00669">
    <property type="entry name" value="Flagellin_N"/>
    <property type="match status" value="1"/>
</dbReference>
<dbReference type="PANTHER" id="PTHR42792:SF2">
    <property type="entry name" value="FLAGELLIN"/>
    <property type="match status" value="1"/>
</dbReference>
<evidence type="ECO:0000256" key="3">
    <source>
        <dbReference type="RuleBase" id="RU362073"/>
    </source>
</evidence>
<keyword evidence="3" id="KW-0964">Secreted</keyword>
<sequence length="223" mass="23042">MAATINTNTYSLNAQRNLAKNSLGLASAIERLSSGLRVNSARDDASGLPWHALEQQPAHKQFKSVRLSDTISTAETQDGALGVLNDVLQRMSELQSDTVGIASGSSDAELGLLATQAASLVTAGGSTMTAITSGSNVGALATAIASVASDRATRGATMNNAEFSIQAGQVAYANTMAARGRIMDADFAVETSNLSRFQVLQQAGTAMVAQANAIPQNVLTLLR</sequence>
<evidence type="ECO:0000259" key="5">
    <source>
        <dbReference type="Pfam" id="PF00700"/>
    </source>
</evidence>
<dbReference type="GO" id="GO:0005198">
    <property type="term" value="F:structural molecule activity"/>
    <property type="evidence" value="ECO:0007669"/>
    <property type="project" value="UniProtKB-UniRule"/>
</dbReference>
<name>A0A935JUD3_9RHOO</name>
<evidence type="ECO:0000259" key="4">
    <source>
        <dbReference type="Pfam" id="PF00669"/>
    </source>
</evidence>
<dbReference type="EMBL" id="JADJMS010000005">
    <property type="protein sequence ID" value="MBK7413932.1"/>
    <property type="molecule type" value="Genomic_DNA"/>
</dbReference>
<feature type="domain" description="Flagellin N-terminal" evidence="4">
    <location>
        <begin position="5"/>
        <end position="94"/>
    </location>
</feature>
<evidence type="ECO:0000256" key="2">
    <source>
        <dbReference type="ARBA" id="ARBA00023143"/>
    </source>
</evidence>
<dbReference type="Gene3D" id="1.20.1330.10">
    <property type="entry name" value="f41 fragment of flagellin, N-terminal domain"/>
    <property type="match status" value="1"/>
</dbReference>
<feature type="domain" description="Flagellin C-terminal" evidence="5">
    <location>
        <begin position="139"/>
        <end position="222"/>
    </location>
</feature>
<dbReference type="PRINTS" id="PR00207">
    <property type="entry name" value="FLAGELLIN"/>
</dbReference>
<reference evidence="6 7" key="1">
    <citation type="submission" date="2020-10" db="EMBL/GenBank/DDBJ databases">
        <title>Connecting structure to function with the recovery of over 1000 high-quality activated sludge metagenome-assembled genomes encoding full-length rRNA genes using long-read sequencing.</title>
        <authorList>
            <person name="Singleton C.M."/>
            <person name="Petriglieri F."/>
            <person name="Kristensen J.M."/>
            <person name="Kirkegaard R.H."/>
            <person name="Michaelsen T.Y."/>
            <person name="Andersen M.H."/>
            <person name="Karst S.M."/>
            <person name="Dueholm M.S."/>
            <person name="Nielsen P.H."/>
            <person name="Albertsen M."/>
        </authorList>
    </citation>
    <scope>NUCLEOTIDE SEQUENCE [LARGE SCALE GENOMIC DNA]</scope>
    <source>
        <strain evidence="6">EsbW_18-Q3-R4-48_BATAC.463</strain>
    </source>
</reference>
<protein>
    <recommendedName>
        <fullName evidence="3">Flagellin</fullName>
    </recommendedName>
</protein>
<comment type="similarity">
    <text evidence="1 3">Belongs to the bacterial flagellin family.</text>
</comment>
<keyword evidence="6" id="KW-0282">Flagellum</keyword>
<dbReference type="GO" id="GO:0009288">
    <property type="term" value="C:bacterial-type flagellum"/>
    <property type="evidence" value="ECO:0007669"/>
    <property type="project" value="UniProtKB-SubCell"/>
</dbReference>
<dbReference type="Pfam" id="PF00700">
    <property type="entry name" value="Flagellin_C"/>
    <property type="match status" value="1"/>
</dbReference>
<dbReference type="InterPro" id="IPR001029">
    <property type="entry name" value="Flagellin_N"/>
</dbReference>
<keyword evidence="2 3" id="KW-0975">Bacterial flagellum</keyword>
<evidence type="ECO:0000256" key="1">
    <source>
        <dbReference type="ARBA" id="ARBA00005709"/>
    </source>
</evidence>
<dbReference type="SUPFAM" id="SSF64518">
    <property type="entry name" value="Phase 1 flagellin"/>
    <property type="match status" value="1"/>
</dbReference>
<keyword evidence="6" id="KW-0966">Cell projection</keyword>
<evidence type="ECO:0000313" key="6">
    <source>
        <dbReference type="EMBL" id="MBK7413932.1"/>
    </source>
</evidence>
<proteinExistence type="inferred from homology"/>
<keyword evidence="6" id="KW-0969">Cilium</keyword>
<comment type="function">
    <text evidence="3">Flagellin is the subunit protein which polymerizes to form the filaments of bacterial flagella.</text>
</comment>